<dbReference type="AlphaFoldDB" id="A0A1J1LLR5"/>
<keyword evidence="5" id="KW-1133">Transmembrane helix</keyword>
<dbReference type="Pfam" id="PF13429">
    <property type="entry name" value="TPR_15"/>
    <property type="match status" value="1"/>
</dbReference>
<evidence type="ECO:0000256" key="3">
    <source>
        <dbReference type="PROSITE-ProRule" id="PRU00339"/>
    </source>
</evidence>
<dbReference type="RefSeq" id="WP_072719292.1">
    <property type="nucleotide sequence ID" value="NZ_LN889801.1"/>
</dbReference>
<dbReference type="Proteomes" id="UP000184315">
    <property type="component" value="Unassembled WGS sequence"/>
</dbReference>
<evidence type="ECO:0000256" key="5">
    <source>
        <dbReference type="SAM" id="Phobius"/>
    </source>
</evidence>
<feature type="region of interest" description="Disordered" evidence="4">
    <location>
        <begin position="36"/>
        <end position="57"/>
    </location>
</feature>
<evidence type="ECO:0000256" key="2">
    <source>
        <dbReference type="ARBA" id="ARBA00022803"/>
    </source>
</evidence>
<feature type="transmembrane region" description="Helical" evidence="5">
    <location>
        <begin position="7"/>
        <end position="29"/>
    </location>
</feature>
<dbReference type="PANTHER" id="PTHR45586">
    <property type="entry name" value="TPR REPEAT-CONTAINING PROTEIN PA4667"/>
    <property type="match status" value="1"/>
</dbReference>
<dbReference type="InterPro" id="IPR051012">
    <property type="entry name" value="CellSynth/LPSAsmb/PSIAsmb"/>
</dbReference>
<proteinExistence type="predicted"/>
<organism evidence="6 7">
    <name type="scientific">Planktothrix tepida PCC 9214</name>
    <dbReference type="NCBI Taxonomy" id="671072"/>
    <lineage>
        <taxon>Bacteria</taxon>
        <taxon>Bacillati</taxon>
        <taxon>Cyanobacteriota</taxon>
        <taxon>Cyanophyceae</taxon>
        <taxon>Oscillatoriophycideae</taxon>
        <taxon>Oscillatoriales</taxon>
        <taxon>Microcoleaceae</taxon>
        <taxon>Planktothrix</taxon>
    </lineage>
</organism>
<dbReference type="InterPro" id="IPR019734">
    <property type="entry name" value="TPR_rpt"/>
</dbReference>
<dbReference type="InterPro" id="IPR011990">
    <property type="entry name" value="TPR-like_helical_dom_sf"/>
</dbReference>
<feature type="repeat" description="TPR" evidence="3">
    <location>
        <begin position="193"/>
        <end position="226"/>
    </location>
</feature>
<evidence type="ECO:0000313" key="6">
    <source>
        <dbReference type="EMBL" id="CUR32561.1"/>
    </source>
</evidence>
<gene>
    <name evidence="6" type="ORF">PL9214490108</name>
</gene>
<dbReference type="STRING" id="671072.PL9214490108"/>
<keyword evidence="2 3" id="KW-0802">TPR repeat</keyword>
<protein>
    <submittedName>
        <fullName evidence="6">Uncharacterized protein</fullName>
    </submittedName>
</protein>
<dbReference type="SUPFAM" id="SSF48452">
    <property type="entry name" value="TPR-like"/>
    <property type="match status" value="1"/>
</dbReference>
<evidence type="ECO:0000313" key="7">
    <source>
        <dbReference type="Proteomes" id="UP000184315"/>
    </source>
</evidence>
<sequence length="313" mass="33980">MVDKRRGFIGVVLVLAVIAFVGFSMGPLISGIVENNQSKRQPAPTPTQSTPTGKQSDLQAQARGYELVLQREPDNETALKGLLQAKLELIRFKQAEIKDVIEPLEKLSKKHPEDTRYSVLLAQAKAYTGDQEGAAQTYRTILASQPGDIQALQGLVNLFLEQKRPEAAIGLLQDTLKSAATVNQTAPGTIDEMSVQLILGQVYAEDKRYDEALAIYDEAIKNNDQDFRPVYAKALVLKQQGNTEEAEPLFAKAVDLAPAVYKDQIQKQAGGNLAPAKSGEPPEPKPLETQPQTESAPATEVPEPRPSAPASSN</sequence>
<accession>A0A1J1LLR5</accession>
<keyword evidence="5" id="KW-0812">Transmembrane</keyword>
<dbReference type="OrthoDB" id="581415at2"/>
<name>A0A1J1LLR5_9CYAN</name>
<dbReference type="SMART" id="SM00028">
    <property type="entry name" value="TPR"/>
    <property type="match status" value="3"/>
</dbReference>
<reference evidence="7" key="1">
    <citation type="submission" date="2015-10" db="EMBL/GenBank/DDBJ databases">
        <authorList>
            <person name="Regsiter A."/>
            <person name="william w."/>
        </authorList>
    </citation>
    <scope>NUCLEOTIDE SEQUENCE [LARGE SCALE GENOMIC DNA]</scope>
</reference>
<dbReference type="PANTHER" id="PTHR45586:SF1">
    <property type="entry name" value="LIPOPOLYSACCHARIDE ASSEMBLY PROTEIN B"/>
    <property type="match status" value="1"/>
</dbReference>
<evidence type="ECO:0000256" key="1">
    <source>
        <dbReference type="ARBA" id="ARBA00022737"/>
    </source>
</evidence>
<evidence type="ECO:0000256" key="4">
    <source>
        <dbReference type="SAM" id="MobiDB-lite"/>
    </source>
</evidence>
<feature type="region of interest" description="Disordered" evidence="4">
    <location>
        <begin position="267"/>
        <end position="313"/>
    </location>
</feature>
<dbReference type="EMBL" id="CZDF01000154">
    <property type="protein sequence ID" value="CUR32561.1"/>
    <property type="molecule type" value="Genomic_DNA"/>
</dbReference>
<dbReference type="Gene3D" id="1.25.40.10">
    <property type="entry name" value="Tetratricopeptide repeat domain"/>
    <property type="match status" value="2"/>
</dbReference>
<keyword evidence="1" id="KW-0677">Repeat</keyword>
<dbReference type="PROSITE" id="PS50005">
    <property type="entry name" value="TPR"/>
    <property type="match status" value="1"/>
</dbReference>
<keyword evidence="7" id="KW-1185">Reference proteome</keyword>
<keyword evidence="5" id="KW-0472">Membrane</keyword>